<sequence>MASSKSSATICDLFLIFNLLFFTFGTSSLTSIPVLHPPTPAATPPRSVQPGSGGHAPAPTPASPTPGNGGHGVPIPNPITPPASPPSGNGHGGPSPPARPPSGNGGPCPVKPIGFEGCAHVLDGSDVDLNGQCCRLVDGSVDINAPLCLCTAIRANFLKVNGTNNDVAICRIITRCGGKAPQGFQCPNY</sequence>
<accession>A0AB40CRX8</accession>
<dbReference type="InterPro" id="IPR036312">
    <property type="entry name" value="Bifun_inhib/LTP/seed_sf"/>
</dbReference>
<proteinExistence type="predicted"/>
<dbReference type="Proteomes" id="UP001515500">
    <property type="component" value="Chromosome 16"/>
</dbReference>
<gene>
    <name evidence="4" type="primary">LOC120278627</name>
</gene>
<dbReference type="SUPFAM" id="SSF47699">
    <property type="entry name" value="Bifunctional inhibitor/lipid-transfer protein/seed storage 2S albumin"/>
    <property type="match status" value="1"/>
</dbReference>
<feature type="domain" description="Hydrophobic seed protein" evidence="2">
    <location>
        <begin position="108"/>
        <end position="187"/>
    </location>
</feature>
<dbReference type="PANTHER" id="PTHR31731">
    <property type="match status" value="1"/>
</dbReference>
<keyword evidence="3" id="KW-1185">Reference proteome</keyword>
<name>A0AB40CRX8_DIOCR</name>
<dbReference type="Gene3D" id="1.10.110.10">
    <property type="entry name" value="Plant lipid-transfer and hydrophobic proteins"/>
    <property type="match status" value="1"/>
</dbReference>
<dbReference type="Pfam" id="PF14547">
    <property type="entry name" value="Hydrophob_seed"/>
    <property type="match status" value="1"/>
</dbReference>
<feature type="region of interest" description="Disordered" evidence="1">
    <location>
        <begin position="40"/>
        <end position="106"/>
    </location>
</feature>
<dbReference type="InterPro" id="IPR051636">
    <property type="entry name" value="Plant_LTP/defense-related"/>
</dbReference>
<evidence type="ECO:0000256" key="1">
    <source>
        <dbReference type="SAM" id="MobiDB-lite"/>
    </source>
</evidence>
<evidence type="ECO:0000313" key="3">
    <source>
        <dbReference type="Proteomes" id="UP001515500"/>
    </source>
</evidence>
<dbReference type="RefSeq" id="XP_039141297.1">
    <property type="nucleotide sequence ID" value="XM_039285363.1"/>
</dbReference>
<dbReference type="GeneID" id="120278627"/>
<organism evidence="3 4">
    <name type="scientific">Dioscorea cayennensis subsp. rotundata</name>
    <name type="common">White Guinea yam</name>
    <name type="synonym">Dioscorea rotundata</name>
    <dbReference type="NCBI Taxonomy" id="55577"/>
    <lineage>
        <taxon>Eukaryota</taxon>
        <taxon>Viridiplantae</taxon>
        <taxon>Streptophyta</taxon>
        <taxon>Embryophyta</taxon>
        <taxon>Tracheophyta</taxon>
        <taxon>Spermatophyta</taxon>
        <taxon>Magnoliopsida</taxon>
        <taxon>Liliopsida</taxon>
        <taxon>Dioscoreales</taxon>
        <taxon>Dioscoreaceae</taxon>
        <taxon>Dioscorea</taxon>
    </lineage>
</organism>
<protein>
    <submittedName>
        <fullName evidence="4">PEARLI1-like lipid transfer protein 1</fullName>
    </submittedName>
</protein>
<dbReference type="InterPro" id="IPR027923">
    <property type="entry name" value="Hydrophob_seed_dom"/>
</dbReference>
<feature type="compositionally biased region" description="Pro residues" evidence="1">
    <location>
        <begin position="75"/>
        <end position="85"/>
    </location>
</feature>
<evidence type="ECO:0000259" key="2">
    <source>
        <dbReference type="Pfam" id="PF14547"/>
    </source>
</evidence>
<evidence type="ECO:0000313" key="4">
    <source>
        <dbReference type="RefSeq" id="XP_039141297.1"/>
    </source>
</evidence>
<dbReference type="AlphaFoldDB" id="A0AB40CRX8"/>
<reference evidence="4" key="1">
    <citation type="submission" date="2025-08" db="UniProtKB">
        <authorList>
            <consortium name="RefSeq"/>
        </authorList>
    </citation>
    <scope>IDENTIFICATION</scope>
</reference>
<dbReference type="CDD" id="cd01958">
    <property type="entry name" value="HPS_like"/>
    <property type="match status" value="1"/>
</dbReference>